<gene>
    <name evidence="1" type="ORF">AU14_17550</name>
</gene>
<dbReference type="EMBL" id="CP007151">
    <property type="protein sequence ID" value="AHI30280.1"/>
    <property type="molecule type" value="Genomic_DNA"/>
</dbReference>
<accession>W5YML5</accession>
<dbReference type="HOGENOM" id="CLU_412678_0_0_6"/>
<keyword evidence="2" id="KW-1185">Reference proteome</keyword>
<reference evidence="1 2" key="1">
    <citation type="journal article" date="2014" name="Genome Announc.">
        <title>Draft Genome Sequences of Marinobacter similis A3d10T and Marinobacter salarius R9SW1T.</title>
        <authorList>
            <person name="Ivanova E.P."/>
            <person name="Ng H.J."/>
            <person name="Webb H.K."/>
            <person name="Feng G."/>
            <person name="Oshima K."/>
            <person name="Hattori M."/>
            <person name="Ohkuma M."/>
            <person name="Sergeev A.F."/>
            <person name="Mikhailov V.V."/>
            <person name="Crawford R.J."/>
            <person name="Sawabe T."/>
        </authorList>
    </citation>
    <scope>NUCLEOTIDE SEQUENCE [LARGE SCALE GENOMIC DNA]</scope>
    <source>
        <strain evidence="1 2">A3d10</strain>
    </source>
</reference>
<protein>
    <submittedName>
        <fullName evidence="1">Uncharacterized protein</fullName>
    </submittedName>
</protein>
<dbReference type="Proteomes" id="UP000061489">
    <property type="component" value="Chromosome"/>
</dbReference>
<dbReference type="AlphaFoldDB" id="W5YML5"/>
<sequence>MRQQMVDKEQREIDTRDKHMAVSRRMRHLPEIQNAIKEANLEGEAPEKVLEFVKGLDSYHNIFAEIDNPESKAQLYQGLDDELWGASTQAQYVKLDIDRKNLAVDTLAGTIEMNRGNPEALQAAMAELKGEFTNPEDYYKFSEEEFEELMVGHLTARVQGGEFELADQLEKMFDPKTANGTNVMTQLKGTISTGIEKARVAAFKQSYTEEGDSIILEPNATAQTVEVHVQKGIQNKLFSDGVDADKYRQYMLRKLGDGMANMDLLPALLSGSVQSRDQFTHLVTETGKLRGVKEAQRAQAERQAVESFFQLSMESVGEAMESGDPTMVAQAQDQLARAIRLRPIAIQNQLIGLATAVLPPDANPEDGLMSGPVGQLLMGSEGQPAFWDTATQAYGGNEYAMINDQVRDETQRSRLQDVAVFSKAFGSREIGYRMATDHQYRDKAARDPSHTATGIDEMVTSFTDDFPSQMISEYRTLLSKYSSLPLKTADEAARNILKAKAGELGEGHFEWGRPVYGNGAPTMQKVMYEALNKAIGVRDPKTDLPTLRAEDNPKEVLNSYVDWHLQTHNIKNATSYDADDVTVMVDNNGTVLLTDKIGLPIGGRAYSIQDVINHGVNRRSRITTEAEVQAAKDDAMNELRDPMQPTTSTYDQMRRTRMMGTSGLQ</sequence>
<organism evidence="1 2">
    <name type="scientific">Marinobacter similis</name>
    <dbReference type="NCBI Taxonomy" id="1420916"/>
    <lineage>
        <taxon>Bacteria</taxon>
        <taxon>Pseudomonadati</taxon>
        <taxon>Pseudomonadota</taxon>
        <taxon>Gammaproteobacteria</taxon>
        <taxon>Pseudomonadales</taxon>
        <taxon>Marinobacteraceae</taxon>
        <taxon>Marinobacter</taxon>
    </lineage>
</organism>
<dbReference type="STRING" id="1420916.AU14_17550"/>
<proteinExistence type="predicted"/>
<evidence type="ECO:0000313" key="2">
    <source>
        <dbReference type="Proteomes" id="UP000061489"/>
    </source>
</evidence>
<dbReference type="KEGG" id="msx:AU14_17550"/>
<evidence type="ECO:0000313" key="1">
    <source>
        <dbReference type="EMBL" id="AHI30280.1"/>
    </source>
</evidence>
<name>W5YML5_9GAMM</name>